<evidence type="ECO:0000256" key="3">
    <source>
        <dbReference type="ARBA" id="ARBA00022741"/>
    </source>
</evidence>
<dbReference type="PANTHER" id="PTHR43820">
    <property type="entry name" value="HIGH-AFFINITY BRANCHED-CHAIN AMINO ACID TRANSPORT ATP-BINDING PROTEIN LIVF"/>
    <property type="match status" value="1"/>
</dbReference>
<comment type="similarity">
    <text evidence="1">Belongs to the ABC transporter superfamily.</text>
</comment>
<dbReference type="Proteomes" id="UP000218113">
    <property type="component" value="Unassembled WGS sequence"/>
</dbReference>
<dbReference type="InterPro" id="IPR003593">
    <property type="entry name" value="AAA+_ATPase"/>
</dbReference>
<dbReference type="SMART" id="SM00382">
    <property type="entry name" value="AAA"/>
    <property type="match status" value="1"/>
</dbReference>
<reference evidence="8" key="1">
    <citation type="submission" date="2017-08" db="EMBL/GenBank/DDBJ databases">
        <title>A dynamic microbial community with high functional redundancy inhabits the cold, oxic subseafloor aquifer.</title>
        <authorList>
            <person name="Tully B.J."/>
            <person name="Wheat C.G."/>
            <person name="Glazer B.T."/>
            <person name="Huber J.A."/>
        </authorList>
    </citation>
    <scope>NUCLEOTIDE SEQUENCE [LARGE SCALE GENOMIC DNA]</scope>
</reference>
<evidence type="ECO:0000256" key="1">
    <source>
        <dbReference type="ARBA" id="ARBA00005417"/>
    </source>
</evidence>
<dbReference type="InterPro" id="IPR003439">
    <property type="entry name" value="ABC_transporter-like_ATP-bd"/>
</dbReference>
<dbReference type="GO" id="GO:0005524">
    <property type="term" value="F:ATP binding"/>
    <property type="evidence" value="ECO:0007669"/>
    <property type="project" value="UniProtKB-KW"/>
</dbReference>
<evidence type="ECO:0000313" key="7">
    <source>
        <dbReference type="EMBL" id="PCI29805.1"/>
    </source>
</evidence>
<organism evidence="7 8">
    <name type="scientific">SAR324 cluster bacterium</name>
    <dbReference type="NCBI Taxonomy" id="2024889"/>
    <lineage>
        <taxon>Bacteria</taxon>
        <taxon>Deltaproteobacteria</taxon>
        <taxon>SAR324 cluster</taxon>
    </lineage>
</organism>
<comment type="caution">
    <text evidence="7">The sequence shown here is derived from an EMBL/GenBank/DDBJ whole genome shotgun (WGS) entry which is preliminary data.</text>
</comment>
<dbReference type="Gene3D" id="3.40.50.300">
    <property type="entry name" value="P-loop containing nucleotide triphosphate hydrolases"/>
    <property type="match status" value="1"/>
</dbReference>
<evidence type="ECO:0000313" key="8">
    <source>
        <dbReference type="Proteomes" id="UP000218113"/>
    </source>
</evidence>
<dbReference type="EMBL" id="NVSR01000010">
    <property type="protein sequence ID" value="PCI29805.1"/>
    <property type="molecule type" value="Genomic_DNA"/>
</dbReference>
<evidence type="ECO:0000256" key="2">
    <source>
        <dbReference type="ARBA" id="ARBA00022448"/>
    </source>
</evidence>
<name>A0A2A4T9J3_9DELT</name>
<dbReference type="InterPro" id="IPR017871">
    <property type="entry name" value="ABC_transporter-like_CS"/>
</dbReference>
<protein>
    <submittedName>
        <fullName evidence="7">ABC transporter ATP-binding protein</fullName>
    </submittedName>
</protein>
<dbReference type="GO" id="GO:0015807">
    <property type="term" value="P:L-amino acid transport"/>
    <property type="evidence" value="ECO:0007669"/>
    <property type="project" value="TreeGrafter"/>
</dbReference>
<dbReference type="InterPro" id="IPR052156">
    <property type="entry name" value="BCAA_Transport_ATP-bd_LivF"/>
</dbReference>
<dbReference type="GO" id="GO:0016887">
    <property type="term" value="F:ATP hydrolysis activity"/>
    <property type="evidence" value="ECO:0007669"/>
    <property type="project" value="InterPro"/>
</dbReference>
<keyword evidence="4 7" id="KW-0067">ATP-binding</keyword>
<dbReference type="PROSITE" id="PS00211">
    <property type="entry name" value="ABC_TRANSPORTER_1"/>
    <property type="match status" value="1"/>
</dbReference>
<evidence type="ECO:0000256" key="4">
    <source>
        <dbReference type="ARBA" id="ARBA00022840"/>
    </source>
</evidence>
<dbReference type="PANTHER" id="PTHR43820:SF4">
    <property type="entry name" value="HIGH-AFFINITY BRANCHED-CHAIN AMINO ACID TRANSPORT ATP-BINDING PROTEIN LIVF"/>
    <property type="match status" value="1"/>
</dbReference>
<dbReference type="GO" id="GO:0015658">
    <property type="term" value="F:branched-chain amino acid transmembrane transporter activity"/>
    <property type="evidence" value="ECO:0007669"/>
    <property type="project" value="TreeGrafter"/>
</dbReference>
<evidence type="ECO:0000256" key="5">
    <source>
        <dbReference type="ARBA" id="ARBA00022970"/>
    </source>
</evidence>
<proteinExistence type="inferred from homology"/>
<dbReference type="InterPro" id="IPR027417">
    <property type="entry name" value="P-loop_NTPase"/>
</dbReference>
<accession>A0A2A4T9J3</accession>
<sequence>MMAAILEIKNIETWYEQICVLRGLSFAVEQGKITAILGTNGAGKTTLLNTVMGLIKNQPEKGSILFRGKSLEKKDTDQIVKSGISCVPEGRQIFEELTLLENLKLGAWLRRDRAEVEKDLLWIFELFPQLLERCQQYGGTLSGGEQQMLALGRALMASPSLLLLDEPTLGLSPRWIRDIFRVIQKVHQQGTTILLVEQNAKIALEIADDAYILENGHFVLKGSAQDLLENPDVGEFYLGTHQQESIKGSQRWKHRRTWA</sequence>
<dbReference type="AlphaFoldDB" id="A0A2A4T9J3"/>
<keyword evidence="3" id="KW-0547">Nucleotide-binding</keyword>
<dbReference type="Pfam" id="PF00005">
    <property type="entry name" value="ABC_tran"/>
    <property type="match status" value="1"/>
</dbReference>
<keyword evidence="2" id="KW-0813">Transport</keyword>
<feature type="domain" description="ABC transporter" evidence="6">
    <location>
        <begin position="6"/>
        <end position="240"/>
    </location>
</feature>
<dbReference type="CDD" id="cd03224">
    <property type="entry name" value="ABC_TM1139_LivF_branched"/>
    <property type="match status" value="1"/>
</dbReference>
<dbReference type="SUPFAM" id="SSF52540">
    <property type="entry name" value="P-loop containing nucleoside triphosphate hydrolases"/>
    <property type="match status" value="1"/>
</dbReference>
<gene>
    <name evidence="7" type="ORF">COB67_03230</name>
</gene>
<keyword evidence="5" id="KW-0029">Amino-acid transport</keyword>
<evidence type="ECO:0000259" key="6">
    <source>
        <dbReference type="PROSITE" id="PS50893"/>
    </source>
</evidence>
<dbReference type="PROSITE" id="PS50893">
    <property type="entry name" value="ABC_TRANSPORTER_2"/>
    <property type="match status" value="1"/>
</dbReference>